<feature type="transmembrane region" description="Helical" evidence="6">
    <location>
        <begin position="286"/>
        <end position="303"/>
    </location>
</feature>
<dbReference type="GO" id="GO:0016020">
    <property type="term" value="C:membrane"/>
    <property type="evidence" value="ECO:0007669"/>
    <property type="project" value="UniProtKB-SubCell"/>
</dbReference>
<name>A0ABD0ZAL6_CARAN</name>
<protein>
    <submittedName>
        <fullName evidence="7">Mitochondrial inner membrane protein OXA1-like</fullName>
    </submittedName>
</protein>
<organism evidence="7 8">
    <name type="scientific">Cardamine amara subsp. amara</name>
    <dbReference type="NCBI Taxonomy" id="228776"/>
    <lineage>
        <taxon>Eukaryota</taxon>
        <taxon>Viridiplantae</taxon>
        <taxon>Streptophyta</taxon>
        <taxon>Embryophyta</taxon>
        <taxon>Tracheophyta</taxon>
        <taxon>Spermatophyta</taxon>
        <taxon>Magnoliopsida</taxon>
        <taxon>eudicotyledons</taxon>
        <taxon>Gunneridae</taxon>
        <taxon>Pentapetalae</taxon>
        <taxon>rosids</taxon>
        <taxon>malvids</taxon>
        <taxon>Brassicales</taxon>
        <taxon>Brassicaceae</taxon>
        <taxon>Cardamineae</taxon>
        <taxon>Cardamine</taxon>
    </lineage>
</organism>
<evidence type="ECO:0000256" key="2">
    <source>
        <dbReference type="ARBA" id="ARBA00010583"/>
    </source>
</evidence>
<keyword evidence="4 6" id="KW-1133">Transmembrane helix</keyword>
<keyword evidence="3 6" id="KW-0812">Transmembrane</keyword>
<keyword evidence="8" id="KW-1185">Reference proteome</keyword>
<gene>
    <name evidence="7" type="ORF">V5N11_000017</name>
</gene>
<evidence type="ECO:0000256" key="5">
    <source>
        <dbReference type="ARBA" id="ARBA00023136"/>
    </source>
</evidence>
<evidence type="ECO:0000313" key="8">
    <source>
        <dbReference type="Proteomes" id="UP001558713"/>
    </source>
</evidence>
<keyword evidence="5 6" id="KW-0472">Membrane</keyword>
<evidence type="ECO:0000256" key="6">
    <source>
        <dbReference type="SAM" id="Phobius"/>
    </source>
</evidence>
<feature type="transmembrane region" description="Helical" evidence="6">
    <location>
        <begin position="260"/>
        <end position="277"/>
    </location>
</feature>
<comment type="similarity">
    <text evidence="2">Belongs to the OXA1/ALB3/YidC (TC 2.A.9.2) family.</text>
</comment>
<feature type="transmembrane region" description="Helical" evidence="6">
    <location>
        <begin position="141"/>
        <end position="158"/>
    </location>
</feature>
<reference evidence="7 8" key="1">
    <citation type="submission" date="2024-04" db="EMBL/GenBank/DDBJ databases">
        <title>Genome assembly C_amara_ONT_v2.</title>
        <authorList>
            <person name="Yant L."/>
            <person name="Moore C."/>
            <person name="Slenker M."/>
        </authorList>
    </citation>
    <scope>NUCLEOTIDE SEQUENCE [LARGE SCALE GENOMIC DNA]</scope>
    <source>
        <tissue evidence="7">Leaf</tissue>
    </source>
</reference>
<feature type="transmembrane region" description="Helical" evidence="6">
    <location>
        <begin position="213"/>
        <end position="240"/>
    </location>
</feature>
<comment type="subcellular location">
    <subcellularLocation>
        <location evidence="1">Membrane</location>
        <topology evidence="1">Multi-pass membrane protein</topology>
    </subcellularLocation>
</comment>
<evidence type="ECO:0000256" key="3">
    <source>
        <dbReference type="ARBA" id="ARBA00022692"/>
    </source>
</evidence>
<evidence type="ECO:0000256" key="4">
    <source>
        <dbReference type="ARBA" id="ARBA00022989"/>
    </source>
</evidence>
<dbReference type="PANTHER" id="PTHR12428">
    <property type="entry name" value="OXA1"/>
    <property type="match status" value="1"/>
</dbReference>
<dbReference type="PANTHER" id="PTHR12428:SF49">
    <property type="entry name" value="OXAA_YIDC-LIKE MEMBRANE INSERTION PROTEIN"/>
    <property type="match status" value="1"/>
</dbReference>
<dbReference type="AlphaFoldDB" id="A0ABD0ZAL6"/>
<feature type="transmembrane region" description="Helical" evidence="6">
    <location>
        <begin position="309"/>
        <end position="327"/>
    </location>
</feature>
<comment type="caution">
    <text evidence="7">The sequence shown here is derived from an EMBL/GenBank/DDBJ whole genome shotgun (WGS) entry which is preliminary data.</text>
</comment>
<sequence>MACLRSFSRRSLYSKWFCYKTSRPVLHNHIQGFTEPSFPDPTLLIRRFHRHVFFEDTTKMSFLQPMASSGVLLCRHMSSKPEQSCSKIDAFGNVIEELIPEKSVEAMATNLDECTAAIEKLSFPEDCVQYVINGIHEFTGFNWWMSIVLTTLLVYGLMSPFSLRLQRKAWELQILGKDIEKLEKIRQTVDPKALAKYRNCEAKLIQKFEEASLSFVTLTALHVFILISFFDGISVMAKTIPSFENGGILWFTDLSTPESFYLPLVTGFTFWLTSEVLSRNNLLSRMMKLPLFPIIFIVLQAIYNYQPALYFYLIPFRIYMFTLFVMMRSKQRVKLRSSLGWPYVPVAVSEQQRVMARVISLMIEFIDVVKKKDNK</sequence>
<proteinExistence type="inferred from homology"/>
<dbReference type="InterPro" id="IPR001708">
    <property type="entry name" value="YidC/ALB3/OXA1/COX18"/>
</dbReference>
<evidence type="ECO:0000313" key="7">
    <source>
        <dbReference type="EMBL" id="KAL1191637.1"/>
    </source>
</evidence>
<accession>A0ABD0ZAL6</accession>
<evidence type="ECO:0000256" key="1">
    <source>
        <dbReference type="ARBA" id="ARBA00004141"/>
    </source>
</evidence>
<dbReference type="Proteomes" id="UP001558713">
    <property type="component" value="Unassembled WGS sequence"/>
</dbReference>
<dbReference type="EMBL" id="JBANAX010000847">
    <property type="protein sequence ID" value="KAL1191637.1"/>
    <property type="molecule type" value="Genomic_DNA"/>
</dbReference>